<evidence type="ECO:0000313" key="4">
    <source>
        <dbReference type="Proteomes" id="UP000008744"/>
    </source>
</evidence>
<feature type="region of interest" description="Disordered" evidence="1">
    <location>
        <begin position="26"/>
        <end position="63"/>
    </location>
</feature>
<keyword evidence="4" id="KW-1185">Reference proteome</keyword>
<protein>
    <submittedName>
        <fullName evidence="3">GL24584</fullName>
    </submittedName>
</protein>
<evidence type="ECO:0000313" key="3">
    <source>
        <dbReference type="EMBL" id="EDW33226.1"/>
    </source>
</evidence>
<keyword evidence="2" id="KW-0732">Signal</keyword>
<dbReference type="AlphaFoldDB" id="B4H609"/>
<accession>B4H609</accession>
<dbReference type="Proteomes" id="UP000008744">
    <property type="component" value="Unassembled WGS sequence"/>
</dbReference>
<reference evidence="3 4" key="1">
    <citation type="journal article" date="2007" name="Nature">
        <title>Evolution of genes and genomes on the Drosophila phylogeny.</title>
        <authorList>
            <consortium name="Drosophila 12 Genomes Consortium"/>
            <person name="Clark A.G."/>
            <person name="Eisen M.B."/>
            <person name="Smith D.R."/>
            <person name="Bergman C.M."/>
            <person name="Oliver B."/>
            <person name="Markow T.A."/>
            <person name="Kaufman T.C."/>
            <person name="Kellis M."/>
            <person name="Gelbart W."/>
            <person name="Iyer V.N."/>
            <person name="Pollard D.A."/>
            <person name="Sackton T.B."/>
            <person name="Larracuente A.M."/>
            <person name="Singh N.D."/>
            <person name="Abad J.P."/>
            <person name="Abt D.N."/>
            <person name="Adryan B."/>
            <person name="Aguade M."/>
            <person name="Akashi H."/>
            <person name="Anderson W.W."/>
            <person name="Aquadro C.F."/>
            <person name="Ardell D.H."/>
            <person name="Arguello R."/>
            <person name="Artieri C.G."/>
            <person name="Barbash D.A."/>
            <person name="Barker D."/>
            <person name="Barsanti P."/>
            <person name="Batterham P."/>
            <person name="Batzoglou S."/>
            <person name="Begun D."/>
            <person name="Bhutkar A."/>
            <person name="Blanco E."/>
            <person name="Bosak S.A."/>
            <person name="Bradley R.K."/>
            <person name="Brand A.D."/>
            <person name="Brent M.R."/>
            <person name="Brooks A.N."/>
            <person name="Brown R.H."/>
            <person name="Butlin R.K."/>
            <person name="Caggese C."/>
            <person name="Calvi B.R."/>
            <person name="Bernardo de Carvalho A."/>
            <person name="Caspi A."/>
            <person name="Castrezana S."/>
            <person name="Celniker S.E."/>
            <person name="Chang J.L."/>
            <person name="Chapple C."/>
            <person name="Chatterji S."/>
            <person name="Chinwalla A."/>
            <person name="Civetta A."/>
            <person name="Clifton S.W."/>
            <person name="Comeron J.M."/>
            <person name="Costello J.C."/>
            <person name="Coyne J.A."/>
            <person name="Daub J."/>
            <person name="David R.G."/>
            <person name="Delcher A.L."/>
            <person name="Delehaunty K."/>
            <person name="Do C.B."/>
            <person name="Ebling H."/>
            <person name="Edwards K."/>
            <person name="Eickbush T."/>
            <person name="Evans J.D."/>
            <person name="Filipski A."/>
            <person name="Findeiss S."/>
            <person name="Freyhult E."/>
            <person name="Fulton L."/>
            <person name="Fulton R."/>
            <person name="Garcia A.C."/>
            <person name="Gardiner A."/>
            <person name="Garfield D.A."/>
            <person name="Garvin B.E."/>
            <person name="Gibson G."/>
            <person name="Gilbert D."/>
            <person name="Gnerre S."/>
            <person name="Godfrey J."/>
            <person name="Good R."/>
            <person name="Gotea V."/>
            <person name="Gravely B."/>
            <person name="Greenberg A.J."/>
            <person name="Griffiths-Jones S."/>
            <person name="Gross S."/>
            <person name="Guigo R."/>
            <person name="Gustafson E.A."/>
            <person name="Haerty W."/>
            <person name="Hahn M.W."/>
            <person name="Halligan D.L."/>
            <person name="Halpern A.L."/>
            <person name="Halter G.M."/>
            <person name="Han M.V."/>
            <person name="Heger A."/>
            <person name="Hillier L."/>
            <person name="Hinrichs A.S."/>
            <person name="Holmes I."/>
            <person name="Hoskins R.A."/>
            <person name="Hubisz M.J."/>
            <person name="Hultmark D."/>
            <person name="Huntley M.A."/>
            <person name="Jaffe D.B."/>
            <person name="Jagadeeshan S."/>
            <person name="Jeck W.R."/>
            <person name="Johnson J."/>
            <person name="Jones C.D."/>
            <person name="Jordan W.C."/>
            <person name="Karpen G.H."/>
            <person name="Kataoka E."/>
            <person name="Keightley P.D."/>
            <person name="Kheradpour P."/>
            <person name="Kirkness E.F."/>
            <person name="Koerich L.B."/>
            <person name="Kristiansen K."/>
            <person name="Kudrna D."/>
            <person name="Kulathinal R.J."/>
            <person name="Kumar S."/>
            <person name="Kwok R."/>
            <person name="Lander E."/>
            <person name="Langley C.H."/>
            <person name="Lapoint R."/>
            <person name="Lazzaro B.P."/>
            <person name="Lee S.J."/>
            <person name="Levesque L."/>
            <person name="Li R."/>
            <person name="Lin C.F."/>
            <person name="Lin M.F."/>
            <person name="Lindblad-Toh K."/>
            <person name="Llopart A."/>
            <person name="Long M."/>
            <person name="Low L."/>
            <person name="Lozovsky E."/>
            <person name="Lu J."/>
            <person name="Luo M."/>
            <person name="Machado C.A."/>
            <person name="Makalowski W."/>
            <person name="Marzo M."/>
            <person name="Matsuda M."/>
            <person name="Matzkin L."/>
            <person name="McAllister B."/>
            <person name="McBride C.S."/>
            <person name="McKernan B."/>
            <person name="McKernan K."/>
            <person name="Mendez-Lago M."/>
            <person name="Minx P."/>
            <person name="Mollenhauer M.U."/>
            <person name="Montooth K."/>
            <person name="Mount S.M."/>
            <person name="Mu X."/>
            <person name="Myers E."/>
            <person name="Negre B."/>
            <person name="Newfeld S."/>
            <person name="Nielsen R."/>
            <person name="Noor M.A."/>
            <person name="O'Grady P."/>
            <person name="Pachter L."/>
            <person name="Papaceit M."/>
            <person name="Parisi M.J."/>
            <person name="Parisi M."/>
            <person name="Parts L."/>
            <person name="Pedersen J.S."/>
            <person name="Pesole G."/>
            <person name="Phillippy A.M."/>
            <person name="Ponting C.P."/>
            <person name="Pop M."/>
            <person name="Porcelli D."/>
            <person name="Powell J.R."/>
            <person name="Prohaska S."/>
            <person name="Pruitt K."/>
            <person name="Puig M."/>
            <person name="Quesneville H."/>
            <person name="Ram K.R."/>
            <person name="Rand D."/>
            <person name="Rasmussen M.D."/>
            <person name="Reed L.K."/>
            <person name="Reenan R."/>
            <person name="Reily A."/>
            <person name="Remington K.A."/>
            <person name="Rieger T.T."/>
            <person name="Ritchie M.G."/>
            <person name="Robin C."/>
            <person name="Rogers Y.H."/>
            <person name="Rohde C."/>
            <person name="Rozas J."/>
            <person name="Rubenfield M.J."/>
            <person name="Ruiz A."/>
            <person name="Russo S."/>
            <person name="Salzberg S.L."/>
            <person name="Sanchez-Gracia A."/>
            <person name="Saranga D.J."/>
            <person name="Sato H."/>
            <person name="Schaeffer S.W."/>
            <person name="Schatz M.C."/>
            <person name="Schlenke T."/>
            <person name="Schwartz R."/>
            <person name="Segarra C."/>
            <person name="Singh R.S."/>
            <person name="Sirot L."/>
            <person name="Sirota M."/>
            <person name="Sisneros N.B."/>
            <person name="Smith C.D."/>
            <person name="Smith T.F."/>
            <person name="Spieth J."/>
            <person name="Stage D.E."/>
            <person name="Stark A."/>
            <person name="Stephan W."/>
            <person name="Strausberg R.L."/>
            <person name="Strempel S."/>
            <person name="Sturgill D."/>
            <person name="Sutton G."/>
            <person name="Sutton G.G."/>
            <person name="Tao W."/>
            <person name="Teichmann S."/>
            <person name="Tobari Y.N."/>
            <person name="Tomimura Y."/>
            <person name="Tsolas J.M."/>
            <person name="Valente V.L."/>
            <person name="Venter E."/>
            <person name="Venter J.C."/>
            <person name="Vicario S."/>
            <person name="Vieira F.G."/>
            <person name="Vilella A.J."/>
            <person name="Villasante A."/>
            <person name="Walenz B."/>
            <person name="Wang J."/>
            <person name="Wasserman M."/>
            <person name="Watts T."/>
            <person name="Wilson D."/>
            <person name="Wilson R.K."/>
            <person name="Wing R.A."/>
            <person name="Wolfner M.F."/>
            <person name="Wong A."/>
            <person name="Wong G.K."/>
            <person name="Wu C.I."/>
            <person name="Wu G."/>
            <person name="Yamamoto D."/>
            <person name="Yang H.P."/>
            <person name="Yang S.P."/>
            <person name="Yorke J.A."/>
            <person name="Yoshida K."/>
            <person name="Zdobnov E."/>
            <person name="Zhang P."/>
            <person name="Zhang Y."/>
            <person name="Zimin A.V."/>
            <person name="Baldwin J."/>
            <person name="Abdouelleil A."/>
            <person name="Abdulkadir J."/>
            <person name="Abebe A."/>
            <person name="Abera B."/>
            <person name="Abreu J."/>
            <person name="Acer S.C."/>
            <person name="Aftuck L."/>
            <person name="Alexander A."/>
            <person name="An P."/>
            <person name="Anderson E."/>
            <person name="Anderson S."/>
            <person name="Arachi H."/>
            <person name="Azer M."/>
            <person name="Bachantsang P."/>
            <person name="Barry A."/>
            <person name="Bayul T."/>
            <person name="Berlin A."/>
            <person name="Bessette D."/>
            <person name="Bloom T."/>
            <person name="Blye J."/>
            <person name="Boguslavskiy L."/>
            <person name="Bonnet C."/>
            <person name="Boukhgalter B."/>
            <person name="Bourzgui I."/>
            <person name="Brown A."/>
            <person name="Cahill P."/>
            <person name="Channer S."/>
            <person name="Cheshatsang Y."/>
            <person name="Chuda L."/>
            <person name="Citroen M."/>
            <person name="Collymore A."/>
            <person name="Cooke P."/>
            <person name="Costello M."/>
            <person name="D'Aco K."/>
            <person name="Daza R."/>
            <person name="De Haan G."/>
            <person name="DeGray S."/>
            <person name="DeMaso C."/>
            <person name="Dhargay N."/>
            <person name="Dooley K."/>
            <person name="Dooley E."/>
            <person name="Doricent M."/>
            <person name="Dorje P."/>
            <person name="Dorjee K."/>
            <person name="Dupes A."/>
            <person name="Elong R."/>
            <person name="Falk J."/>
            <person name="Farina A."/>
            <person name="Faro S."/>
            <person name="Ferguson D."/>
            <person name="Fisher S."/>
            <person name="Foley C.D."/>
            <person name="Franke A."/>
            <person name="Friedrich D."/>
            <person name="Gadbois L."/>
            <person name="Gearin G."/>
            <person name="Gearin C.R."/>
            <person name="Giannoukos G."/>
            <person name="Goode T."/>
            <person name="Graham J."/>
            <person name="Grandbois E."/>
            <person name="Grewal S."/>
            <person name="Gyaltsen K."/>
            <person name="Hafez N."/>
            <person name="Hagos B."/>
            <person name="Hall J."/>
            <person name="Henson C."/>
            <person name="Hollinger A."/>
            <person name="Honan T."/>
            <person name="Huard M.D."/>
            <person name="Hughes L."/>
            <person name="Hurhula B."/>
            <person name="Husby M.E."/>
            <person name="Kamat A."/>
            <person name="Kanga B."/>
            <person name="Kashin S."/>
            <person name="Khazanovich D."/>
            <person name="Kisner P."/>
            <person name="Lance K."/>
            <person name="Lara M."/>
            <person name="Lee W."/>
            <person name="Lennon N."/>
            <person name="Letendre F."/>
            <person name="LeVine R."/>
            <person name="Lipovsky A."/>
            <person name="Liu X."/>
            <person name="Liu J."/>
            <person name="Liu S."/>
            <person name="Lokyitsang T."/>
            <person name="Lokyitsang Y."/>
            <person name="Lubonja R."/>
            <person name="Lui A."/>
            <person name="MacDonald P."/>
            <person name="Magnisalis V."/>
            <person name="Maru K."/>
            <person name="Matthews C."/>
            <person name="McCusker W."/>
            <person name="McDonough S."/>
            <person name="Mehta T."/>
            <person name="Meldrim J."/>
            <person name="Meneus L."/>
            <person name="Mihai O."/>
            <person name="Mihalev A."/>
            <person name="Mihova T."/>
            <person name="Mittelman R."/>
            <person name="Mlenga V."/>
            <person name="Montmayeur A."/>
            <person name="Mulrain L."/>
            <person name="Navidi A."/>
            <person name="Naylor J."/>
            <person name="Negash T."/>
            <person name="Nguyen T."/>
            <person name="Nguyen N."/>
            <person name="Nicol R."/>
            <person name="Norbu C."/>
            <person name="Norbu N."/>
            <person name="Novod N."/>
            <person name="O'Neill B."/>
            <person name="Osman S."/>
            <person name="Markiewicz E."/>
            <person name="Oyono O.L."/>
            <person name="Patti C."/>
            <person name="Phunkhang P."/>
            <person name="Pierre F."/>
            <person name="Priest M."/>
            <person name="Raghuraman S."/>
            <person name="Rege F."/>
            <person name="Reyes R."/>
            <person name="Rise C."/>
            <person name="Rogov P."/>
            <person name="Ross K."/>
            <person name="Ryan E."/>
            <person name="Settipalli S."/>
            <person name="Shea T."/>
            <person name="Sherpa N."/>
            <person name="Shi L."/>
            <person name="Shih D."/>
            <person name="Sparrow T."/>
            <person name="Spaulding J."/>
            <person name="Stalker J."/>
            <person name="Stange-Thomann N."/>
            <person name="Stavropoulos S."/>
            <person name="Stone C."/>
            <person name="Strader C."/>
            <person name="Tesfaye S."/>
            <person name="Thomson T."/>
            <person name="Thoulutsang Y."/>
            <person name="Thoulutsang D."/>
            <person name="Topham K."/>
            <person name="Topping I."/>
            <person name="Tsamla T."/>
            <person name="Vassiliev H."/>
            <person name="Vo A."/>
            <person name="Wangchuk T."/>
            <person name="Wangdi T."/>
            <person name="Weiand M."/>
            <person name="Wilkinson J."/>
            <person name="Wilson A."/>
            <person name="Yadav S."/>
            <person name="Young G."/>
            <person name="Yu Q."/>
            <person name="Zembek L."/>
            <person name="Zhong D."/>
            <person name="Zimmer A."/>
            <person name="Zwirko Z."/>
            <person name="Jaffe D.B."/>
            <person name="Alvarez P."/>
            <person name="Brockman W."/>
            <person name="Butler J."/>
            <person name="Chin C."/>
            <person name="Gnerre S."/>
            <person name="Grabherr M."/>
            <person name="Kleber M."/>
            <person name="Mauceli E."/>
            <person name="MacCallum I."/>
        </authorList>
    </citation>
    <scope>NUCLEOTIDE SEQUENCE [LARGE SCALE GENOMIC DNA]</scope>
    <source>
        <strain evidence="4">MSH-3 / Tucson 14011-0111.49</strain>
    </source>
</reference>
<feature type="signal peptide" evidence="2">
    <location>
        <begin position="1"/>
        <end position="18"/>
    </location>
</feature>
<name>B4H609_DROPE</name>
<proteinExistence type="predicted"/>
<evidence type="ECO:0000256" key="1">
    <source>
        <dbReference type="SAM" id="MobiDB-lite"/>
    </source>
</evidence>
<gene>
    <name evidence="3" type="primary">Dper\GL24584</name>
    <name evidence="3" type="ORF">Dper_GL24584</name>
</gene>
<dbReference type="HOGENOM" id="CLU_2888111_0_0_1"/>
<feature type="chain" id="PRO_5002808198" evidence="2">
    <location>
        <begin position="19"/>
        <end position="63"/>
    </location>
</feature>
<evidence type="ECO:0000256" key="2">
    <source>
        <dbReference type="SAM" id="SignalP"/>
    </source>
</evidence>
<organism evidence="4">
    <name type="scientific">Drosophila persimilis</name>
    <name type="common">Fruit fly</name>
    <dbReference type="NCBI Taxonomy" id="7234"/>
    <lineage>
        <taxon>Eukaryota</taxon>
        <taxon>Metazoa</taxon>
        <taxon>Ecdysozoa</taxon>
        <taxon>Arthropoda</taxon>
        <taxon>Hexapoda</taxon>
        <taxon>Insecta</taxon>
        <taxon>Pterygota</taxon>
        <taxon>Neoptera</taxon>
        <taxon>Endopterygota</taxon>
        <taxon>Diptera</taxon>
        <taxon>Brachycera</taxon>
        <taxon>Muscomorpha</taxon>
        <taxon>Ephydroidea</taxon>
        <taxon>Drosophilidae</taxon>
        <taxon>Drosophila</taxon>
        <taxon>Sophophora</taxon>
    </lineage>
</organism>
<sequence length="63" mass="6540">MRSLCLTIALCLACLAAADVSHLPSSYLPPPKPEHAVSMSIEQQELRGAARAGGVHAGERAGE</sequence>
<dbReference type="EMBL" id="CH479212">
    <property type="protein sequence ID" value="EDW33226.1"/>
    <property type="molecule type" value="Genomic_DNA"/>
</dbReference>